<proteinExistence type="predicted"/>
<protein>
    <submittedName>
        <fullName evidence="2">Uncharacterized protein</fullName>
    </submittedName>
</protein>
<evidence type="ECO:0000313" key="2">
    <source>
        <dbReference type="EMBL" id="JAH80027.1"/>
    </source>
</evidence>
<reference evidence="2" key="1">
    <citation type="submission" date="2014-11" db="EMBL/GenBank/DDBJ databases">
        <authorList>
            <person name="Amaro Gonzalez C."/>
        </authorList>
    </citation>
    <scope>NUCLEOTIDE SEQUENCE</scope>
</reference>
<name>A0A0E9VPN1_ANGAN</name>
<accession>A0A0E9VPN1</accession>
<sequence length="50" mass="5933">MGFKLTTIWVLCILYSLKELKYTALYCKYMESLKNIMINVLHCSAMCYIM</sequence>
<evidence type="ECO:0000256" key="1">
    <source>
        <dbReference type="SAM" id="SignalP"/>
    </source>
</evidence>
<feature type="signal peptide" evidence="1">
    <location>
        <begin position="1"/>
        <end position="20"/>
    </location>
</feature>
<dbReference type="EMBL" id="GBXM01028550">
    <property type="protein sequence ID" value="JAH80027.1"/>
    <property type="molecule type" value="Transcribed_RNA"/>
</dbReference>
<keyword evidence="1" id="KW-0732">Signal</keyword>
<dbReference type="AlphaFoldDB" id="A0A0E9VPN1"/>
<reference evidence="2" key="2">
    <citation type="journal article" date="2015" name="Fish Shellfish Immunol.">
        <title>Early steps in the European eel (Anguilla anguilla)-Vibrio vulnificus interaction in the gills: Role of the RtxA13 toxin.</title>
        <authorList>
            <person name="Callol A."/>
            <person name="Pajuelo D."/>
            <person name="Ebbesson L."/>
            <person name="Teles M."/>
            <person name="MacKenzie S."/>
            <person name="Amaro C."/>
        </authorList>
    </citation>
    <scope>NUCLEOTIDE SEQUENCE</scope>
</reference>
<feature type="chain" id="PRO_5002434159" evidence="1">
    <location>
        <begin position="21"/>
        <end position="50"/>
    </location>
</feature>
<organism evidence="2">
    <name type="scientific">Anguilla anguilla</name>
    <name type="common">European freshwater eel</name>
    <name type="synonym">Muraena anguilla</name>
    <dbReference type="NCBI Taxonomy" id="7936"/>
    <lineage>
        <taxon>Eukaryota</taxon>
        <taxon>Metazoa</taxon>
        <taxon>Chordata</taxon>
        <taxon>Craniata</taxon>
        <taxon>Vertebrata</taxon>
        <taxon>Euteleostomi</taxon>
        <taxon>Actinopterygii</taxon>
        <taxon>Neopterygii</taxon>
        <taxon>Teleostei</taxon>
        <taxon>Anguilliformes</taxon>
        <taxon>Anguillidae</taxon>
        <taxon>Anguilla</taxon>
    </lineage>
</organism>